<proteinExistence type="predicted"/>
<sequence>MKDEIQRIIKLVQEGKLSAEDAAELIDAFAASDTQEPSQESAETPPPPPGSPKDPFKAFVESMERLGKEASSSVNWQDVAKQVREGAKKGVEALRSSIGEISKGGMPWFGAQDTREVTLPITVPAGKTLRIENPCGDVRVSGGFDRGTVSAKAHFRAASLEEARSKAEAYTLVVEESDHIVLLRQPDVTGLAVDLDLQLVDAGMVEVKCDSGDIELLDTKGGCRVRGRSGDVKLRGLNGPIEVVSDNGDLSVEDCATPGLSVENKSGNILLREVRGNLSARTASGDVRVRECSAKVVSVESVSGDVSVDLTEPVTGSVNVRTVNGGAEVGVMDGSDCRVSLSTIRGTVVCDLPLQDEARVEQHLTGRLGAGTGTLDVSAVNGSISLRLRDQVAAG</sequence>
<evidence type="ECO:0000259" key="3">
    <source>
        <dbReference type="Pfam" id="PF22746"/>
    </source>
</evidence>
<evidence type="ECO:0000259" key="2">
    <source>
        <dbReference type="Pfam" id="PF13349"/>
    </source>
</evidence>
<feature type="domain" description="YvlB/LiaX N-terminal" evidence="3">
    <location>
        <begin position="3"/>
        <end position="29"/>
    </location>
</feature>
<feature type="domain" description="DUF4097" evidence="2">
    <location>
        <begin position="241"/>
        <end position="386"/>
    </location>
</feature>
<dbReference type="PANTHER" id="PTHR34094">
    <property type="match status" value="1"/>
</dbReference>
<dbReference type="Pfam" id="PF13349">
    <property type="entry name" value="DUF4097"/>
    <property type="match status" value="1"/>
</dbReference>
<protein>
    <submittedName>
        <fullName evidence="4">DUF4097 family beta strand repeat protein</fullName>
    </submittedName>
</protein>
<evidence type="ECO:0000313" key="4">
    <source>
        <dbReference type="EMBL" id="MBI1756925.1"/>
    </source>
</evidence>
<dbReference type="PANTHER" id="PTHR34094:SF1">
    <property type="entry name" value="PROTEIN FAM185A"/>
    <property type="match status" value="1"/>
</dbReference>
<organism evidence="4 5">
    <name type="scientific">Fimbriimonas ginsengisoli</name>
    <dbReference type="NCBI Taxonomy" id="1005039"/>
    <lineage>
        <taxon>Bacteria</taxon>
        <taxon>Bacillati</taxon>
        <taxon>Armatimonadota</taxon>
        <taxon>Fimbriimonadia</taxon>
        <taxon>Fimbriimonadales</taxon>
        <taxon>Fimbriimonadaceae</taxon>
        <taxon>Fimbriimonas</taxon>
    </lineage>
</organism>
<evidence type="ECO:0000313" key="5">
    <source>
        <dbReference type="Proteomes" id="UP000727962"/>
    </source>
</evidence>
<accession>A0A931LY69</accession>
<gene>
    <name evidence="4" type="ORF">HYR64_07455</name>
</gene>
<dbReference type="Pfam" id="PF22746">
    <property type="entry name" value="SHOCT-like_DUF2089-C"/>
    <property type="match status" value="1"/>
</dbReference>
<reference evidence="4" key="1">
    <citation type="submission" date="2020-07" db="EMBL/GenBank/DDBJ databases">
        <title>Huge and variable diversity of episymbiotic CPR bacteria and DPANN archaea in groundwater ecosystems.</title>
        <authorList>
            <person name="He C.Y."/>
            <person name="Keren R."/>
            <person name="Whittaker M."/>
            <person name="Farag I.F."/>
            <person name="Doudna J."/>
            <person name="Cate J.H.D."/>
            <person name="Banfield J.F."/>
        </authorList>
    </citation>
    <scope>NUCLEOTIDE SEQUENCE</scope>
    <source>
        <strain evidence="4">NC_groundwater_17_Pr7_B-0.1um_64_12</strain>
    </source>
</reference>
<dbReference type="Proteomes" id="UP000727962">
    <property type="component" value="Unassembled WGS sequence"/>
</dbReference>
<comment type="caution">
    <text evidence="4">The sequence shown here is derived from an EMBL/GenBank/DDBJ whole genome shotgun (WGS) entry which is preliminary data.</text>
</comment>
<dbReference type="AlphaFoldDB" id="A0A931LY69"/>
<dbReference type="InterPro" id="IPR025164">
    <property type="entry name" value="Toastrack_DUF4097"/>
</dbReference>
<dbReference type="EMBL" id="JACOSL010000044">
    <property type="protein sequence ID" value="MBI1756925.1"/>
    <property type="molecule type" value="Genomic_DNA"/>
</dbReference>
<name>A0A931LY69_FIMGI</name>
<dbReference type="InterPro" id="IPR053959">
    <property type="entry name" value="YvlB/LiaX_N"/>
</dbReference>
<evidence type="ECO:0000256" key="1">
    <source>
        <dbReference type="SAM" id="MobiDB-lite"/>
    </source>
</evidence>
<feature type="region of interest" description="Disordered" evidence="1">
    <location>
        <begin position="29"/>
        <end position="56"/>
    </location>
</feature>